<evidence type="ECO:0000313" key="3">
    <source>
        <dbReference type="Proteomes" id="UP000008988"/>
    </source>
</evidence>
<evidence type="ECO:0000313" key="2">
    <source>
        <dbReference type="EMBL" id="EDZ71067.1"/>
    </source>
</evidence>
<evidence type="ECO:0000256" key="1">
    <source>
        <dbReference type="SAM" id="Phobius"/>
    </source>
</evidence>
<comment type="caution">
    <text evidence="2">The sequence shown here is derived from an EMBL/GenBank/DDBJ whole genome shotgun (WGS) entry which is preliminary data.</text>
</comment>
<feature type="transmembrane region" description="Helical" evidence="1">
    <location>
        <begin position="49"/>
        <end position="73"/>
    </location>
</feature>
<dbReference type="EMBL" id="ABSV01001422">
    <property type="protein sequence ID" value="EDZ71067.1"/>
    <property type="molecule type" value="Genomic_DNA"/>
</dbReference>
<keyword evidence="1" id="KW-0472">Membrane</keyword>
<dbReference type="AlphaFoldDB" id="B5VLX6"/>
<feature type="transmembrane region" description="Helical" evidence="1">
    <location>
        <begin position="12"/>
        <end position="28"/>
    </location>
</feature>
<name>B5VLX6_YEAS6</name>
<protein>
    <submittedName>
        <fullName evidence="2">Uncharacterized protein</fullName>
    </submittedName>
</protein>
<dbReference type="Proteomes" id="UP000008988">
    <property type="component" value="Unassembled WGS sequence"/>
</dbReference>
<proteinExistence type="predicted"/>
<organism evidence="2 3">
    <name type="scientific">Saccharomyces cerevisiae (strain AWRI1631)</name>
    <name type="common">Baker's yeast</name>
    <dbReference type="NCBI Taxonomy" id="545124"/>
    <lineage>
        <taxon>Eukaryota</taxon>
        <taxon>Fungi</taxon>
        <taxon>Dikarya</taxon>
        <taxon>Ascomycota</taxon>
        <taxon>Saccharomycotina</taxon>
        <taxon>Saccharomycetes</taxon>
        <taxon>Saccharomycetales</taxon>
        <taxon>Saccharomycetaceae</taxon>
        <taxon>Saccharomyces</taxon>
    </lineage>
</organism>
<keyword evidence="1" id="KW-1133">Transmembrane helix</keyword>
<reference evidence="2 3" key="1">
    <citation type="journal article" date="2008" name="FEMS Yeast Res.">
        <title>Comparative genome analysis of a Saccharomyces cerevisiae wine strain.</title>
        <authorList>
            <person name="Borneman A.R."/>
            <person name="Forgan A.H."/>
            <person name="Pretorius I.S."/>
            <person name="Chambers P.J."/>
        </authorList>
    </citation>
    <scope>NUCLEOTIDE SEQUENCE [LARGE SCALE GENOMIC DNA]</scope>
    <source>
        <strain evidence="2 3">AWRI1631</strain>
    </source>
</reference>
<sequence length="76" mass="7876">MVTVVLSALDKSVNSGVSAGVSAIFFMAPKISSKELFGAVKADPNIVKIGPICGITLLTLMCLISASPMYIFVKGL</sequence>
<keyword evidence="1" id="KW-0812">Transmembrane</keyword>
<accession>B5VLX6</accession>
<gene>
    <name evidence="2" type="ORF">AWRI1631_110370</name>
</gene>